<gene>
    <name evidence="2" type="ORF">CDA63_15260</name>
</gene>
<name>A0A246FIA8_9BACT</name>
<evidence type="ECO:0000313" key="2">
    <source>
        <dbReference type="EMBL" id="OWP62258.1"/>
    </source>
</evidence>
<keyword evidence="1" id="KW-0732">Signal</keyword>
<dbReference type="RefSeq" id="WP_088465321.1">
    <property type="nucleotide sequence ID" value="NZ_NIRR01000029.1"/>
</dbReference>
<reference evidence="2 3" key="1">
    <citation type="submission" date="2017-06" db="EMBL/GenBank/DDBJ databases">
        <title>Hymenobacter amundsenii sp. nov. isolated from regoliths in Antarctica.</title>
        <authorList>
            <person name="Sedlacek I."/>
            <person name="Kralova S."/>
            <person name="Pantucek R."/>
            <person name="Svec P."/>
            <person name="Holochova P."/>
            <person name="Stankova E."/>
            <person name="Vrbovska V."/>
            <person name="Busse H.-J."/>
        </authorList>
    </citation>
    <scope>NUCLEOTIDE SEQUENCE [LARGE SCALE GENOMIC DNA]</scope>
    <source>
        <strain evidence="2 3">CCM 8682</strain>
    </source>
</reference>
<comment type="caution">
    <text evidence="2">The sequence shown here is derived from an EMBL/GenBank/DDBJ whole genome shotgun (WGS) entry which is preliminary data.</text>
</comment>
<evidence type="ECO:0008006" key="4">
    <source>
        <dbReference type="Google" id="ProtNLM"/>
    </source>
</evidence>
<dbReference type="SUPFAM" id="SSF160574">
    <property type="entry name" value="BT0923-like"/>
    <property type="match status" value="1"/>
</dbReference>
<protein>
    <recommendedName>
        <fullName evidence="4">Beta-lactamase-inhibitor-like PepSY-like domain-containing protein</fullName>
    </recommendedName>
</protein>
<accession>A0A246FIA8</accession>
<feature type="signal peptide" evidence="1">
    <location>
        <begin position="1"/>
        <end position="19"/>
    </location>
</feature>
<sequence>MKTLILLLAALLWGPIAHAQAIPDDQVPPLAFVALQQLHPQARNVKWKRVQGWYQASYMQGTAPRLVRFDMNGEVQATGHDIALGTLPLPVQHTLATYYPTRTICQAYEVVNTHTGGLTYEMATCETNFSRTITLTGDGRKLPRRRP</sequence>
<dbReference type="AlphaFoldDB" id="A0A246FIA8"/>
<proteinExistence type="predicted"/>
<dbReference type="Proteomes" id="UP000197277">
    <property type="component" value="Unassembled WGS sequence"/>
</dbReference>
<dbReference type="Gene3D" id="3.10.450.360">
    <property type="match status" value="1"/>
</dbReference>
<evidence type="ECO:0000256" key="1">
    <source>
        <dbReference type="SAM" id="SignalP"/>
    </source>
</evidence>
<organism evidence="2 3">
    <name type="scientific">Hymenobacter amundsenii</name>
    <dbReference type="NCBI Taxonomy" id="2006685"/>
    <lineage>
        <taxon>Bacteria</taxon>
        <taxon>Pseudomonadati</taxon>
        <taxon>Bacteroidota</taxon>
        <taxon>Cytophagia</taxon>
        <taxon>Cytophagales</taxon>
        <taxon>Hymenobacteraceae</taxon>
        <taxon>Hymenobacter</taxon>
    </lineage>
</organism>
<dbReference type="EMBL" id="NIRR01000029">
    <property type="protein sequence ID" value="OWP62258.1"/>
    <property type="molecule type" value="Genomic_DNA"/>
</dbReference>
<keyword evidence="3" id="KW-1185">Reference proteome</keyword>
<feature type="chain" id="PRO_5012173553" description="Beta-lactamase-inhibitor-like PepSY-like domain-containing protein" evidence="1">
    <location>
        <begin position="20"/>
        <end position="147"/>
    </location>
</feature>
<dbReference type="OrthoDB" id="884392at2"/>
<evidence type="ECO:0000313" key="3">
    <source>
        <dbReference type="Proteomes" id="UP000197277"/>
    </source>
</evidence>